<dbReference type="CDD" id="cd03221">
    <property type="entry name" value="ABCF_EF-3"/>
    <property type="match status" value="1"/>
</dbReference>
<dbReference type="PANTHER" id="PTHR19211">
    <property type="entry name" value="ATP-BINDING TRANSPORT PROTEIN-RELATED"/>
    <property type="match status" value="1"/>
</dbReference>
<keyword evidence="4 7" id="KW-0067">ATP-binding</keyword>
<evidence type="ECO:0000256" key="1">
    <source>
        <dbReference type="ARBA" id="ARBA00005417"/>
    </source>
</evidence>
<organism evidence="7 8">
    <name type="scientific">Devosia litorisediminis</name>
    <dbReference type="NCBI Taxonomy" id="2829817"/>
    <lineage>
        <taxon>Bacteria</taxon>
        <taxon>Pseudomonadati</taxon>
        <taxon>Pseudomonadota</taxon>
        <taxon>Alphaproteobacteria</taxon>
        <taxon>Hyphomicrobiales</taxon>
        <taxon>Devosiaceae</taxon>
        <taxon>Devosia</taxon>
    </lineage>
</organism>
<comment type="similarity">
    <text evidence="1">Belongs to the ABC transporter superfamily.</text>
</comment>
<keyword evidence="3" id="KW-0547">Nucleotide-binding</keyword>
<accession>A0A942E9Q2</accession>
<dbReference type="InterPro" id="IPR050611">
    <property type="entry name" value="ABCF"/>
</dbReference>
<dbReference type="FunFam" id="3.40.50.300:FF:001320">
    <property type="entry name" value="Heme ABC transporter ATP-binding protein"/>
    <property type="match status" value="1"/>
</dbReference>
<evidence type="ECO:0000259" key="6">
    <source>
        <dbReference type="PROSITE" id="PS50893"/>
    </source>
</evidence>
<keyword evidence="8" id="KW-1185">Reference proteome</keyword>
<keyword evidence="2" id="KW-0677">Repeat</keyword>
<proteinExistence type="inferred from homology"/>
<keyword evidence="5" id="KW-0175">Coiled coil</keyword>
<sequence length="533" mass="56704">MPASVTLHQLTYATPDNQPLFTGLDLAFGNHRTGLIGRNGTGKSTLLAIIAGLIPPAAGSVTIAGSLAMLEQSVQVLPSDTIADHLGISTALERLARLERGQGSLEDAENADWTLPARISSALDDVGLPDYPTDRTLGKLSGGQRTRLALARLILAEPDIILLDEPTNNLDTGGRDAVANLLRHWRGAAIVVSHDRTLLREMDAIVELTTLGVHSYGGNWEHYAERKALEHDAAQHELSTAERKVADIDRKIQNVAEKKARKDGAGKRKAAKGGMPKILLGGMKENAENSSGENARIASRQRSEAAELASAARARVEVLTPLTVSLAPTRLPAGRTVLQATALSGGPDTVTLLISNLSFSITGPQRVAISGPNGSGKTTMLRLLTGDLPAQHGTAHIHVPYAMLDQTVSLLDPAQTIRDNFRALNPDSDERTCRAALARFMFRADAALQLAGTLSGGEMLRAGLACTIGGDHPPQLLILDEPTNHLDIGAVEELEAGLRSYDGALLVVSHDTDFLNSIRIERQIELPAAEPPP</sequence>
<dbReference type="InterPro" id="IPR017871">
    <property type="entry name" value="ABC_transporter-like_CS"/>
</dbReference>
<dbReference type="InterPro" id="IPR027417">
    <property type="entry name" value="P-loop_NTPase"/>
</dbReference>
<reference evidence="7" key="1">
    <citation type="submission" date="2021-04" db="EMBL/GenBank/DDBJ databases">
        <title>Devosia litorisediminis sp. nov., isolated from a sand dune.</title>
        <authorList>
            <person name="Park S."/>
            <person name="Yoon J.-H."/>
        </authorList>
    </citation>
    <scope>NUCLEOTIDE SEQUENCE</scope>
    <source>
        <strain evidence="7">BSSL-BM10</strain>
    </source>
</reference>
<dbReference type="InterPro" id="IPR003439">
    <property type="entry name" value="ABC_transporter-like_ATP-bd"/>
</dbReference>
<protein>
    <submittedName>
        <fullName evidence="7">ABC-F family ATP-binding cassette domain-containing protein</fullName>
    </submittedName>
</protein>
<name>A0A942E9Q2_9HYPH</name>
<dbReference type="PANTHER" id="PTHR19211:SF6">
    <property type="entry name" value="BLL7188 PROTEIN"/>
    <property type="match status" value="1"/>
</dbReference>
<evidence type="ECO:0000256" key="2">
    <source>
        <dbReference type="ARBA" id="ARBA00022737"/>
    </source>
</evidence>
<dbReference type="EMBL" id="JAGXTP010000001">
    <property type="protein sequence ID" value="MBS3847905.1"/>
    <property type="molecule type" value="Genomic_DNA"/>
</dbReference>
<dbReference type="PROSITE" id="PS50893">
    <property type="entry name" value="ABC_TRANSPORTER_2"/>
    <property type="match status" value="1"/>
</dbReference>
<evidence type="ECO:0000256" key="3">
    <source>
        <dbReference type="ARBA" id="ARBA00022741"/>
    </source>
</evidence>
<comment type="caution">
    <text evidence="7">The sequence shown here is derived from an EMBL/GenBank/DDBJ whole genome shotgun (WGS) entry which is preliminary data.</text>
</comment>
<dbReference type="SUPFAM" id="SSF52540">
    <property type="entry name" value="P-loop containing nucleoside triphosphate hydrolases"/>
    <property type="match status" value="2"/>
</dbReference>
<gene>
    <name evidence="7" type="ORF">KD146_04255</name>
</gene>
<dbReference type="AlphaFoldDB" id="A0A942E9Q2"/>
<feature type="coiled-coil region" evidence="5">
    <location>
        <begin position="224"/>
        <end position="258"/>
    </location>
</feature>
<dbReference type="Proteomes" id="UP000678281">
    <property type="component" value="Unassembled WGS sequence"/>
</dbReference>
<dbReference type="SMART" id="SM00382">
    <property type="entry name" value="AAA"/>
    <property type="match status" value="2"/>
</dbReference>
<evidence type="ECO:0000256" key="5">
    <source>
        <dbReference type="SAM" id="Coils"/>
    </source>
</evidence>
<dbReference type="Pfam" id="PF00005">
    <property type="entry name" value="ABC_tran"/>
    <property type="match status" value="2"/>
</dbReference>
<dbReference type="GO" id="GO:0005524">
    <property type="term" value="F:ATP binding"/>
    <property type="evidence" value="ECO:0007669"/>
    <property type="project" value="UniProtKB-KW"/>
</dbReference>
<dbReference type="PROSITE" id="PS00211">
    <property type="entry name" value="ABC_TRANSPORTER_1"/>
    <property type="match status" value="1"/>
</dbReference>
<evidence type="ECO:0000313" key="7">
    <source>
        <dbReference type="EMBL" id="MBS3847905.1"/>
    </source>
</evidence>
<evidence type="ECO:0000256" key="4">
    <source>
        <dbReference type="ARBA" id="ARBA00022840"/>
    </source>
</evidence>
<dbReference type="RefSeq" id="WP_212657494.1">
    <property type="nucleotide sequence ID" value="NZ_JAGXTP010000001.1"/>
</dbReference>
<dbReference type="GO" id="GO:0016887">
    <property type="term" value="F:ATP hydrolysis activity"/>
    <property type="evidence" value="ECO:0007669"/>
    <property type="project" value="InterPro"/>
</dbReference>
<evidence type="ECO:0000313" key="8">
    <source>
        <dbReference type="Proteomes" id="UP000678281"/>
    </source>
</evidence>
<dbReference type="InterPro" id="IPR003593">
    <property type="entry name" value="AAA+_ATPase"/>
</dbReference>
<dbReference type="Gene3D" id="3.40.50.300">
    <property type="entry name" value="P-loop containing nucleotide triphosphate hydrolases"/>
    <property type="match status" value="2"/>
</dbReference>
<feature type="domain" description="ABC transporter" evidence="6">
    <location>
        <begin position="5"/>
        <end position="236"/>
    </location>
</feature>